<gene>
    <name evidence="3" type="ORF">SAMN04489723_101181</name>
</gene>
<dbReference type="InterPro" id="IPR025295">
    <property type="entry name" value="eCIS_core_dom"/>
</dbReference>
<evidence type="ECO:0000313" key="3">
    <source>
        <dbReference type="EMBL" id="SFA75432.1"/>
    </source>
</evidence>
<feature type="region of interest" description="Disordered" evidence="1">
    <location>
        <begin position="99"/>
        <end position="156"/>
    </location>
</feature>
<dbReference type="OrthoDB" id="4317910at2"/>
<evidence type="ECO:0000256" key="1">
    <source>
        <dbReference type="SAM" id="MobiDB-lite"/>
    </source>
</evidence>
<dbReference type="Gene3D" id="3.40.570.10">
    <property type="entry name" value="Extracellular Endonuclease, subunit A"/>
    <property type="match status" value="1"/>
</dbReference>
<protein>
    <recommendedName>
        <fullName evidence="2">eCIS core domain-containing protein</fullName>
    </recommendedName>
</protein>
<dbReference type="InterPro" id="IPR044929">
    <property type="entry name" value="DNA/RNA_non-sp_Endonuclease_sf"/>
</dbReference>
<name>A0A1I0VGJ7_9BACT</name>
<dbReference type="EMBL" id="FOKK01000001">
    <property type="protein sequence ID" value="SFA75432.1"/>
    <property type="molecule type" value="Genomic_DNA"/>
</dbReference>
<reference evidence="3 4" key="1">
    <citation type="submission" date="2016-10" db="EMBL/GenBank/DDBJ databases">
        <authorList>
            <person name="de Groot N.N."/>
        </authorList>
    </citation>
    <scope>NUCLEOTIDE SEQUENCE [LARGE SCALE GENOMIC DNA]</scope>
    <source>
        <strain evidence="3 4">DSM 23399</strain>
    </source>
</reference>
<dbReference type="RefSeq" id="WP_092894287.1">
    <property type="nucleotide sequence ID" value="NZ_FOKK01000001.1"/>
</dbReference>
<feature type="compositionally biased region" description="Polar residues" evidence="1">
    <location>
        <begin position="136"/>
        <end position="153"/>
    </location>
</feature>
<dbReference type="STRING" id="237018.SAMN04489723_101181"/>
<sequence length="1360" mass="149902">MSAVAERKPLPMPSRSGSSRRYVVQPSLKIGPPGDKYEQEAESVANHVVMSPSNAATAMAMSPASSSESTFQMQAEEEEETLQMMPFTESNAILQLSAMEEEEETIQLSPDSSETIQRQEEEEETIQLSPDGAPTASPQISSQITQSKGSGQSLPAPVQAEMGQKIGADFSGVNVHTGSQAAGMSNALGAQAFTHGNDIYFNEGKYQPETSDGKHLLAHELTHTVQQGATPIQRMPNQSISSAEPQVQRLPWAAREGLARFASYIPGYSLLTVIIGYDPIAGRSVERNGPNLLGGLLGLIPVFGMLLFNKLTELGIINDAFTWVQGEMASLNLTSNRLGDTLEEAWDRMGLTEGWDGNIRILDETFGQLYRDIVTFAGRVKDQIFTLIKDALMAGLRALAEAFPGYPLLTKLLGHDPLTGEEVVSTTAEKIEDFLILIGKESELERMRAEGTIQETADWIDGELAALNFSFAEVRALFETAWNAFSLEDIRDPIGAFQRTVAIFTPFTTRVFTFAANVAIKVLEFIKTALLSMLSAYAREQQGFHLLTVILEKDPFTEEVVPRTTVNLIRGFMGLMPGGEAQFQQMQETGAIEQTVSRIDEAVATLHFSWPYITGLFLGLWNSFSIQDVFHPIDAFLRIVETLADPVRRLFAFVVTIVQILVEVILVVMNFPIETVQQIIANAQSAFADIKRDPIGFLRNLLGAVKQGFVQFFENILTHLLGGLRDWLFGELTSAGINPPADLTFESILGFVLDVLGLTMDNVWERLELKLGPERVAQIRGAIDTLSGIWTFIKDVWERGPIAIWEYVQEQLSNLWTMVLEQVQSWVVTQIITQVTTRLLSMLDPTGIMAVVNSFIAFYRAIQSFIEKLREMLEIVNSFVAGVANIARGNIGDAANYLENALARAIPIAIGFLANQVGLRGLGARIAEMIGGLRDRVNAAIDWLIDRAIAAGGALLEMGRNAVDAVMNWWNARVTFTAPDGHEHAIYLEGDEDNQQLMIASNPIQFQTFIGNVEANNNPEKAEAKQVALSKAQEIDTEKRRRIDRSLSEEQQEIATTAKKNRIQELLQELRPLVEIFFGTDRPEGPPERLLPGTDSVGFGQSMDIKELHLTNKPSDGSTPTQAAQTEYDKLNKRRTSSGASYYIRGHLLNHNIGGPGTWPNMVPLSREGNSTHESTVENQVKAAFDAGAVIEYSVHPSSQKFNGGVSSIKAEIDASDDDAQSKVDKKQIVDAEANVPQTLTTKAYTLKKNANDQFERDHTIVDLPVANPVERTPSSYYVSRSGEPIVYLNHDNDQDRIIRTTGLTSNQVTLMLQVRASRGQRFGQYSTFLRAAGIPEAEIETRASSLSSNPRISLGTPRE</sequence>
<feature type="compositionally biased region" description="Polar residues" evidence="1">
    <location>
        <begin position="1112"/>
        <end position="1125"/>
    </location>
</feature>
<feature type="region of interest" description="Disordered" evidence="1">
    <location>
        <begin position="1"/>
        <end position="37"/>
    </location>
</feature>
<evidence type="ECO:0000313" key="4">
    <source>
        <dbReference type="Proteomes" id="UP000198790"/>
    </source>
</evidence>
<evidence type="ECO:0000259" key="2">
    <source>
        <dbReference type="Pfam" id="PF13699"/>
    </source>
</evidence>
<proteinExistence type="predicted"/>
<accession>A0A1I0VGJ7</accession>
<organism evidence="3 4">
    <name type="scientific">Algoriphagus aquimarinus</name>
    <dbReference type="NCBI Taxonomy" id="237018"/>
    <lineage>
        <taxon>Bacteria</taxon>
        <taxon>Pseudomonadati</taxon>
        <taxon>Bacteroidota</taxon>
        <taxon>Cytophagia</taxon>
        <taxon>Cytophagales</taxon>
        <taxon>Cyclobacteriaceae</taxon>
        <taxon>Algoriphagus</taxon>
    </lineage>
</organism>
<feature type="region of interest" description="Disordered" evidence="1">
    <location>
        <begin position="1110"/>
        <end position="1133"/>
    </location>
</feature>
<feature type="domain" description="eCIS core" evidence="2">
    <location>
        <begin position="154"/>
        <end position="229"/>
    </location>
</feature>
<dbReference type="Proteomes" id="UP000198790">
    <property type="component" value="Unassembled WGS sequence"/>
</dbReference>
<keyword evidence="4" id="KW-1185">Reference proteome</keyword>
<dbReference type="Pfam" id="PF13699">
    <property type="entry name" value="eCIS_core"/>
    <property type="match status" value="1"/>
</dbReference>